<evidence type="ECO:0000313" key="3">
    <source>
        <dbReference type="Proteomes" id="UP000193862"/>
    </source>
</evidence>
<gene>
    <name evidence="2" type="ORF">AQS8620_01366</name>
</gene>
<keyword evidence="3" id="KW-1185">Reference proteome</keyword>
<reference evidence="2 3" key="1">
    <citation type="submission" date="2017-03" db="EMBL/GenBank/DDBJ databases">
        <authorList>
            <person name="Afonso C.L."/>
            <person name="Miller P.J."/>
            <person name="Scott M.A."/>
            <person name="Spackman E."/>
            <person name="Goraichik I."/>
            <person name="Dimitrov K.M."/>
            <person name="Suarez D.L."/>
            <person name="Swayne D.E."/>
        </authorList>
    </citation>
    <scope>NUCLEOTIDE SEQUENCE [LARGE SCALE GENOMIC DNA]</scope>
    <source>
        <strain evidence="2 3">CECT 8620</strain>
    </source>
</reference>
<accession>A0A1Y5SC36</accession>
<dbReference type="PANTHER" id="PTHR33490">
    <property type="entry name" value="BLR5614 PROTEIN-RELATED"/>
    <property type="match status" value="1"/>
</dbReference>
<dbReference type="Pfam" id="PF01841">
    <property type="entry name" value="Transglut_core"/>
    <property type="match status" value="1"/>
</dbReference>
<dbReference type="InterPro" id="IPR013589">
    <property type="entry name" value="Bac_transglu_N"/>
</dbReference>
<dbReference type="InterPro" id="IPR002931">
    <property type="entry name" value="Transglutaminase-like"/>
</dbReference>
<dbReference type="SUPFAM" id="SSF54001">
    <property type="entry name" value="Cysteine proteinases"/>
    <property type="match status" value="1"/>
</dbReference>
<dbReference type="PANTHER" id="PTHR33490:SF7">
    <property type="entry name" value="BLR2979 PROTEIN"/>
    <property type="match status" value="1"/>
</dbReference>
<dbReference type="SMART" id="SM00460">
    <property type="entry name" value="TGc"/>
    <property type="match status" value="1"/>
</dbReference>
<feature type="domain" description="Transglutaminase-like" evidence="1">
    <location>
        <begin position="176"/>
        <end position="247"/>
    </location>
</feature>
<protein>
    <submittedName>
        <fullName evidence="2">Transglutaminase-like superfamily protein</fullName>
    </submittedName>
</protein>
<dbReference type="Proteomes" id="UP000193862">
    <property type="component" value="Unassembled WGS sequence"/>
</dbReference>
<evidence type="ECO:0000259" key="1">
    <source>
        <dbReference type="SMART" id="SM00460"/>
    </source>
</evidence>
<dbReference type="InterPro" id="IPR038765">
    <property type="entry name" value="Papain-like_cys_pep_sf"/>
</dbReference>
<evidence type="ECO:0000313" key="2">
    <source>
        <dbReference type="EMBL" id="SLN37361.1"/>
    </source>
</evidence>
<dbReference type="Gene3D" id="3.10.620.30">
    <property type="match status" value="1"/>
</dbReference>
<proteinExistence type="predicted"/>
<dbReference type="EMBL" id="FWFS01000004">
    <property type="protein sequence ID" value="SLN37361.1"/>
    <property type="molecule type" value="Genomic_DNA"/>
</dbReference>
<dbReference type="AlphaFoldDB" id="A0A1Y5SC36"/>
<dbReference type="RefSeq" id="WP_085836079.1">
    <property type="nucleotide sequence ID" value="NZ_FWFS01000004.1"/>
</dbReference>
<dbReference type="Pfam" id="PF08379">
    <property type="entry name" value="Bact_transglu_N"/>
    <property type="match status" value="1"/>
</dbReference>
<dbReference type="OrthoDB" id="9804023at2"/>
<sequence>MLYDIRAEITYSYAVPAHSTRQVLRLVPADLDGRQRLISWSLESAPHPQERDHGFDFFGNRTVLLRQNDPHSKLHLVMRARVERFSEPLGLDISPPFDGLMREIASYRSIAPQSPHHFLGASPRLALEAPITAYARALLRPTDTVLSYLKRLTAAVHADMSFDATATSVETPPLEAFEKRHGVCQDFSQITIAALRGLGIPAGYVSGYLRTLPPPGEKKLDGVDAMHAWVMAWCGLDMGWIAVDPTNNMVAGSDHVVVGVGRDYDDVSPVRGVSRFAGSHTTKQIVDVRQVRDHAPA</sequence>
<name>A0A1Y5SC36_9RHOB</name>
<organism evidence="2 3">
    <name type="scientific">Aquimixticola soesokkakensis</name>
    <dbReference type="NCBI Taxonomy" id="1519096"/>
    <lineage>
        <taxon>Bacteria</taxon>
        <taxon>Pseudomonadati</taxon>
        <taxon>Pseudomonadota</taxon>
        <taxon>Alphaproteobacteria</taxon>
        <taxon>Rhodobacterales</taxon>
        <taxon>Paracoccaceae</taxon>
        <taxon>Aquimixticola</taxon>
    </lineage>
</organism>